<accession>A0AAU7NVU3</accession>
<dbReference type="RefSeq" id="WP_305909897.1">
    <property type="nucleotide sequence ID" value="NZ_CP157743.1"/>
</dbReference>
<dbReference type="KEGG" id="mech:Q9L42_003075"/>
<evidence type="ECO:0000313" key="2">
    <source>
        <dbReference type="Proteomes" id="UP001225378"/>
    </source>
</evidence>
<reference evidence="1 2" key="1">
    <citation type="journal article" date="2024" name="Microbiology">
        <title>Methylomarinum rosea sp. nov., a novel halophilic methanotrophic bacterium from the hypersaline Lake Elton.</title>
        <authorList>
            <person name="Suleimanov R.Z."/>
            <person name="Oshkin I.Y."/>
            <person name="Danilova O.V."/>
            <person name="Suzina N.E."/>
            <person name="Dedysh S.N."/>
        </authorList>
    </citation>
    <scope>NUCLEOTIDE SEQUENCE [LARGE SCALE GENOMIC DNA]</scope>
    <source>
        <strain evidence="1 2">Ch1-1</strain>
    </source>
</reference>
<gene>
    <name evidence="1" type="ORF">Q9L42_003075</name>
</gene>
<sequence length="43" mass="4503">MAILADALQTAYEQHGFIVDVAEAIVQDLQDRGVSANQSEGGA</sequence>
<evidence type="ECO:0000313" key="1">
    <source>
        <dbReference type="EMBL" id="XBS21117.1"/>
    </source>
</evidence>
<dbReference type="AlphaFoldDB" id="A0AAU7NVU3"/>
<protein>
    <submittedName>
        <fullName evidence="1">Uncharacterized protein</fullName>
    </submittedName>
</protein>
<keyword evidence="2" id="KW-1185">Reference proteome</keyword>
<proteinExistence type="predicted"/>
<organism evidence="1 2">
    <name type="scientific">Methylomarinum roseum</name>
    <dbReference type="NCBI Taxonomy" id="3067653"/>
    <lineage>
        <taxon>Bacteria</taxon>
        <taxon>Pseudomonadati</taxon>
        <taxon>Pseudomonadota</taxon>
        <taxon>Gammaproteobacteria</taxon>
        <taxon>Methylococcales</taxon>
        <taxon>Methylococcaceae</taxon>
        <taxon>Methylomarinum</taxon>
    </lineage>
</organism>
<name>A0AAU7NVU3_9GAMM</name>
<dbReference type="Proteomes" id="UP001225378">
    <property type="component" value="Chromosome"/>
</dbReference>
<dbReference type="EMBL" id="CP157743">
    <property type="protein sequence ID" value="XBS21117.1"/>
    <property type="molecule type" value="Genomic_DNA"/>
</dbReference>